<evidence type="ECO:0000313" key="3">
    <source>
        <dbReference type="Proteomes" id="UP000255129"/>
    </source>
</evidence>
<evidence type="ECO:0000259" key="1">
    <source>
        <dbReference type="Pfam" id="PF00419"/>
    </source>
</evidence>
<protein>
    <submittedName>
        <fullName evidence="2">Type-1A pilin</fullName>
    </submittedName>
</protein>
<dbReference type="PANTHER" id="PTHR33420:SF26">
    <property type="entry name" value="FIMBRIAL SUBUNIT"/>
    <property type="match status" value="1"/>
</dbReference>
<dbReference type="OrthoDB" id="8970968at2"/>
<dbReference type="InterPro" id="IPR008966">
    <property type="entry name" value="Adhesion_dom_sf"/>
</dbReference>
<organism evidence="2 3">
    <name type="scientific">Providencia rustigianii</name>
    <dbReference type="NCBI Taxonomy" id="158850"/>
    <lineage>
        <taxon>Bacteria</taxon>
        <taxon>Pseudomonadati</taxon>
        <taxon>Pseudomonadota</taxon>
        <taxon>Gammaproteobacteria</taxon>
        <taxon>Enterobacterales</taxon>
        <taxon>Morganellaceae</taxon>
        <taxon>Providencia</taxon>
    </lineage>
</organism>
<evidence type="ECO:0000313" key="2">
    <source>
        <dbReference type="EMBL" id="SUC34140.1"/>
    </source>
</evidence>
<dbReference type="EMBL" id="UGUA01000002">
    <property type="protein sequence ID" value="SUC34140.1"/>
    <property type="molecule type" value="Genomic_DNA"/>
</dbReference>
<dbReference type="InterPro" id="IPR036937">
    <property type="entry name" value="Adhesion_dom_fimbrial_sf"/>
</dbReference>
<dbReference type="SUPFAM" id="SSF49401">
    <property type="entry name" value="Bacterial adhesins"/>
    <property type="match status" value="1"/>
</dbReference>
<accession>A0A379FZG0</accession>
<dbReference type="AlphaFoldDB" id="A0A379FZG0"/>
<reference evidence="2 3" key="1">
    <citation type="submission" date="2018-06" db="EMBL/GenBank/DDBJ databases">
        <authorList>
            <consortium name="Pathogen Informatics"/>
            <person name="Doyle S."/>
        </authorList>
    </citation>
    <scope>NUCLEOTIDE SEQUENCE [LARGE SCALE GENOMIC DNA]</scope>
    <source>
        <strain evidence="2 3">NCTC12026</strain>
    </source>
</reference>
<dbReference type="Pfam" id="PF00419">
    <property type="entry name" value="Fimbrial"/>
    <property type="match status" value="1"/>
</dbReference>
<proteinExistence type="predicted"/>
<sequence length="319" mass="35595">MRNSKLILLFLIILTYTEIALSGCIQNPNFKNRRITIPAETIYLQYDRQNNTFYDKYYDIGPNSNGTTQDNNGQCGQSILYHKRLNQWTNDTTNIPGVKFTAYIAAQELTFLPGEKKVFPYNDSVLGYPKGSLKWRVTIQKQGEIKNSASLTSGAVSYYYQTNTSPSGIWDFTTIIIPPSFNIVVLNCSLKQTNYNIELGDWYDTQFKDIGDISHDIDIPINLSCMKGTNIKTTLTTSNIIDAASGKIGFSGADKASGIAIQLVDRNNKPIPLGLKQAQQNSVAEGDYIFNWKARYIKTAAKVTPGTANATATVNIRYE</sequence>
<dbReference type="RefSeq" id="WP_115163864.1">
    <property type="nucleotide sequence ID" value="NZ_UGUA01000002.1"/>
</dbReference>
<gene>
    <name evidence="2" type="primary">fimA_3</name>
    <name evidence="2" type="ORF">NCTC12026_00469</name>
</gene>
<dbReference type="GO" id="GO:0043709">
    <property type="term" value="P:cell adhesion involved in single-species biofilm formation"/>
    <property type="evidence" value="ECO:0007669"/>
    <property type="project" value="TreeGrafter"/>
</dbReference>
<dbReference type="Gene3D" id="2.60.40.1090">
    <property type="entry name" value="Fimbrial-type adhesion domain"/>
    <property type="match status" value="1"/>
</dbReference>
<feature type="domain" description="Fimbrial-type adhesion" evidence="1">
    <location>
        <begin position="187"/>
        <end position="318"/>
    </location>
</feature>
<dbReference type="GO" id="GO:0009289">
    <property type="term" value="C:pilus"/>
    <property type="evidence" value="ECO:0007669"/>
    <property type="project" value="InterPro"/>
</dbReference>
<dbReference type="Proteomes" id="UP000255129">
    <property type="component" value="Unassembled WGS sequence"/>
</dbReference>
<dbReference type="PANTHER" id="PTHR33420">
    <property type="entry name" value="FIMBRIAL SUBUNIT ELFA-RELATED"/>
    <property type="match status" value="1"/>
</dbReference>
<dbReference type="InterPro" id="IPR050263">
    <property type="entry name" value="Bact_Fimbrial_Adh_Pro"/>
</dbReference>
<dbReference type="InterPro" id="IPR000259">
    <property type="entry name" value="Adhesion_dom_fimbrial"/>
</dbReference>
<name>A0A379FZG0_9GAMM</name>